<feature type="domain" description="Lipid/polyisoprenoid-binding YceI-like" evidence="1">
    <location>
        <begin position="46"/>
        <end position="221"/>
    </location>
</feature>
<dbReference type="SMART" id="SM00867">
    <property type="entry name" value="YceI"/>
    <property type="match status" value="1"/>
</dbReference>
<keyword evidence="3" id="KW-1185">Reference proteome</keyword>
<accession>A0A5S5BX73</accession>
<dbReference type="OrthoDB" id="951410at2"/>
<dbReference type="InterPro" id="IPR036761">
    <property type="entry name" value="TTHA0802/YceI-like_sf"/>
</dbReference>
<sequence>MKTKVMSVFAAATLLITAISCKGENKNETDAAAAEAVKEAPMEAATYTVDTASSTIEWVGSKPTGEHTGTIAVSDGMIKVNADKIEGGTFTVDMKTITVTDLEGDDKASLEGHLKGEGEGKEDHFFNVAQYPTANFEITGISEKEGKTMIDGNLTIKGVKKNISFPATTSMEGDMMSLTSEEFTIDRTEWNVNYASKSVFENLGDKFVNDDIKLKVMIKAKKA</sequence>
<gene>
    <name evidence="2" type="ORF">BD809_11174</name>
</gene>
<dbReference type="PANTHER" id="PTHR34406">
    <property type="entry name" value="PROTEIN YCEI"/>
    <property type="match status" value="1"/>
</dbReference>
<dbReference type="Proteomes" id="UP000324376">
    <property type="component" value="Unassembled WGS sequence"/>
</dbReference>
<proteinExistence type="predicted"/>
<dbReference type="AlphaFoldDB" id="A0A5S5BX73"/>
<dbReference type="Pfam" id="PF04264">
    <property type="entry name" value="YceI"/>
    <property type="match status" value="1"/>
</dbReference>
<dbReference type="PANTHER" id="PTHR34406:SF1">
    <property type="entry name" value="PROTEIN YCEI"/>
    <property type="match status" value="1"/>
</dbReference>
<dbReference type="RefSeq" id="WP_148783609.1">
    <property type="nucleotide sequence ID" value="NZ_VNHU01000011.1"/>
</dbReference>
<reference evidence="2 3" key="1">
    <citation type="submission" date="2019-07" db="EMBL/GenBank/DDBJ databases">
        <title>Genomic Encyclopedia of Archaeal and Bacterial Type Strains, Phase II (KMG-II): from individual species to whole genera.</title>
        <authorList>
            <person name="Goeker M."/>
        </authorList>
    </citation>
    <scope>NUCLEOTIDE SEQUENCE [LARGE SCALE GENOMIC DNA]</scope>
    <source>
        <strain evidence="2 3">DSM 17527</strain>
    </source>
</reference>
<evidence type="ECO:0000313" key="3">
    <source>
        <dbReference type="Proteomes" id="UP000324376"/>
    </source>
</evidence>
<dbReference type="InterPro" id="IPR007372">
    <property type="entry name" value="Lipid/polyisoprenoid-bd_YceI"/>
</dbReference>
<dbReference type="EMBL" id="VNHU01000011">
    <property type="protein sequence ID" value="TYP70906.1"/>
    <property type="molecule type" value="Genomic_DNA"/>
</dbReference>
<comment type="caution">
    <text evidence="2">The sequence shown here is derived from an EMBL/GenBank/DDBJ whole genome shotgun (WGS) entry which is preliminary data.</text>
</comment>
<evidence type="ECO:0000313" key="2">
    <source>
        <dbReference type="EMBL" id="TYP70906.1"/>
    </source>
</evidence>
<dbReference type="PROSITE" id="PS51257">
    <property type="entry name" value="PROKAR_LIPOPROTEIN"/>
    <property type="match status" value="1"/>
</dbReference>
<protein>
    <submittedName>
        <fullName evidence="2">Polyisoprenoid-binding protein YceI</fullName>
    </submittedName>
</protein>
<evidence type="ECO:0000259" key="1">
    <source>
        <dbReference type="SMART" id="SM00867"/>
    </source>
</evidence>
<name>A0A5S5BX73_9FLAO</name>
<dbReference type="Gene3D" id="2.40.128.110">
    <property type="entry name" value="Lipid/polyisoprenoid-binding, YceI-like"/>
    <property type="match status" value="1"/>
</dbReference>
<organism evidence="2 3">
    <name type="scientific">Aquimarina intermedia</name>
    <dbReference type="NCBI Taxonomy" id="350814"/>
    <lineage>
        <taxon>Bacteria</taxon>
        <taxon>Pseudomonadati</taxon>
        <taxon>Bacteroidota</taxon>
        <taxon>Flavobacteriia</taxon>
        <taxon>Flavobacteriales</taxon>
        <taxon>Flavobacteriaceae</taxon>
        <taxon>Aquimarina</taxon>
    </lineage>
</organism>
<dbReference type="SUPFAM" id="SSF101874">
    <property type="entry name" value="YceI-like"/>
    <property type="match status" value="1"/>
</dbReference>